<evidence type="ECO:0000256" key="3">
    <source>
        <dbReference type="ARBA" id="ARBA00012824"/>
    </source>
</evidence>
<dbReference type="PANTHER" id="PTHR42839">
    <property type="entry name" value="ISOCHORISMATE SYNTHASE ENTC"/>
    <property type="match status" value="1"/>
</dbReference>
<dbReference type="Proteomes" id="UP001219349">
    <property type="component" value="Chromosome"/>
</dbReference>
<name>A0ABY7SH84_9RHOB</name>
<dbReference type="EC" id="5.4.4.2" evidence="3"/>
<dbReference type="InterPro" id="IPR004561">
    <property type="entry name" value="IsoChor_synthase"/>
</dbReference>
<comment type="catalytic activity">
    <reaction evidence="1">
        <text>chorismate = isochorismate</text>
        <dbReference type="Rhea" id="RHEA:18985"/>
        <dbReference type="ChEBI" id="CHEBI:29748"/>
        <dbReference type="ChEBI" id="CHEBI:29780"/>
        <dbReference type="EC" id="5.4.4.2"/>
    </reaction>
</comment>
<evidence type="ECO:0000256" key="4">
    <source>
        <dbReference type="ARBA" id="ARBA00023235"/>
    </source>
</evidence>
<keyword evidence="4 7" id="KW-0413">Isomerase</keyword>
<keyword evidence="8" id="KW-1185">Reference proteome</keyword>
<reference evidence="7 8" key="1">
    <citation type="submission" date="2021-01" db="EMBL/GenBank/DDBJ databases">
        <title>Biogeographic distribution of Paracoccus.</title>
        <authorList>
            <person name="Hollensteiner J."/>
            <person name="Leineberger J."/>
            <person name="Brinkhoff T."/>
            <person name="Daniel R."/>
        </authorList>
    </citation>
    <scope>NUCLEOTIDE SEQUENCE [LARGE SCALE GENOMIC DNA]</scope>
    <source>
        <strain evidence="7 8">KCTC 22803</strain>
    </source>
</reference>
<dbReference type="GO" id="GO:0008909">
    <property type="term" value="F:isochorismate synthase activity"/>
    <property type="evidence" value="ECO:0007669"/>
    <property type="project" value="UniProtKB-EC"/>
</dbReference>
<accession>A0ABY7SH84</accession>
<sequence>MNSISTLYDIGEQPRALSTVFALSGPRGYIRTDGRAEPVPRGRLDDLPERLARMGSEGVIVGALPFFRKAQDYLWKVPTVSRYPGEALLSDPPAITLKEMRAEPSPALYAASVGHALNIMDRRQNDDALEKVVLARTLVVEADDTIPQDAVFRRIAQDDSITAFHVMLPDDLRRHPFTGRALIGATPELLLEKTGGRIESHPLAGSARRMADPDLDRQARDGLAQSAKDQREHAIVVEYILDTLAPYCSTLGCPQGTALTSTRSMWHLGTLITGELRDPDTPSVLLAAALHPTPAVCGLPCERAANLIGQLEPVERDFYAGAVGWSDLGQGGDGAWYVAIRCADICGPFARLYAGAGIVPGSDPRAEAAETGAKFGAMLQVLGLSSDAGMPPETTEF</sequence>
<dbReference type="Pfam" id="PF00425">
    <property type="entry name" value="Chorismate_bind"/>
    <property type="match status" value="1"/>
</dbReference>
<comment type="similarity">
    <text evidence="2">Belongs to the isochorismate synthase family.</text>
</comment>
<evidence type="ECO:0000256" key="2">
    <source>
        <dbReference type="ARBA" id="ARBA00005297"/>
    </source>
</evidence>
<gene>
    <name evidence="7" type="ORF">JHX87_10070</name>
</gene>
<dbReference type="InterPro" id="IPR005801">
    <property type="entry name" value="ADC_synthase"/>
</dbReference>
<organism evidence="7 8">
    <name type="scientific">Paracoccus fistulariae</name>
    <dbReference type="NCBI Taxonomy" id="658446"/>
    <lineage>
        <taxon>Bacteria</taxon>
        <taxon>Pseudomonadati</taxon>
        <taxon>Pseudomonadota</taxon>
        <taxon>Alphaproteobacteria</taxon>
        <taxon>Rhodobacterales</taxon>
        <taxon>Paracoccaceae</taxon>
        <taxon>Paracoccus</taxon>
    </lineage>
</organism>
<evidence type="ECO:0000256" key="1">
    <source>
        <dbReference type="ARBA" id="ARBA00000799"/>
    </source>
</evidence>
<dbReference type="Gene3D" id="3.60.120.10">
    <property type="entry name" value="Anthranilate synthase"/>
    <property type="match status" value="1"/>
</dbReference>
<dbReference type="RefSeq" id="WP_271885198.1">
    <property type="nucleotide sequence ID" value="NZ_CP067136.1"/>
</dbReference>
<proteinExistence type="inferred from homology"/>
<dbReference type="NCBIfam" id="TIGR00543">
    <property type="entry name" value="isochor_syn"/>
    <property type="match status" value="1"/>
</dbReference>
<dbReference type="InterPro" id="IPR015890">
    <property type="entry name" value="Chorismate_C"/>
</dbReference>
<evidence type="ECO:0000259" key="6">
    <source>
        <dbReference type="Pfam" id="PF00425"/>
    </source>
</evidence>
<protein>
    <recommendedName>
        <fullName evidence="3">isochorismate synthase</fullName>
        <ecNumber evidence="3">5.4.4.2</ecNumber>
    </recommendedName>
    <alternativeName>
        <fullName evidence="5">Isochorismate mutase</fullName>
    </alternativeName>
</protein>
<dbReference type="SUPFAM" id="SSF56322">
    <property type="entry name" value="ADC synthase"/>
    <property type="match status" value="1"/>
</dbReference>
<evidence type="ECO:0000313" key="7">
    <source>
        <dbReference type="EMBL" id="WCR05877.1"/>
    </source>
</evidence>
<evidence type="ECO:0000256" key="5">
    <source>
        <dbReference type="ARBA" id="ARBA00041564"/>
    </source>
</evidence>
<dbReference type="PANTHER" id="PTHR42839:SF2">
    <property type="entry name" value="ISOCHORISMATE SYNTHASE ENTC"/>
    <property type="match status" value="1"/>
</dbReference>
<dbReference type="EMBL" id="CP067136">
    <property type="protein sequence ID" value="WCR05877.1"/>
    <property type="molecule type" value="Genomic_DNA"/>
</dbReference>
<evidence type="ECO:0000313" key="8">
    <source>
        <dbReference type="Proteomes" id="UP001219349"/>
    </source>
</evidence>
<feature type="domain" description="Chorismate-utilising enzyme C-terminal" evidence="6">
    <location>
        <begin position="125"/>
        <end position="374"/>
    </location>
</feature>